<accession>A0A915EG05</accession>
<evidence type="ECO:0000313" key="4">
    <source>
        <dbReference type="WBParaSite" id="jg549.2"/>
    </source>
</evidence>
<protein>
    <submittedName>
        <fullName evidence="4">Breast carcinoma-amplified sequence 3</fullName>
    </submittedName>
</protein>
<evidence type="ECO:0000256" key="1">
    <source>
        <dbReference type="SAM" id="MobiDB-lite"/>
    </source>
</evidence>
<dbReference type="WBParaSite" id="jg549.2">
    <property type="protein sequence ID" value="jg549.2"/>
    <property type="gene ID" value="jg549"/>
</dbReference>
<feature type="compositionally biased region" description="Low complexity" evidence="1">
    <location>
        <begin position="51"/>
        <end position="62"/>
    </location>
</feature>
<dbReference type="Gene3D" id="2.130.10.10">
    <property type="entry name" value="YVTN repeat-like/Quinoprotein amine dehydrogenase"/>
    <property type="match status" value="1"/>
</dbReference>
<dbReference type="InterPro" id="IPR045142">
    <property type="entry name" value="BCAS3-like"/>
</dbReference>
<proteinExistence type="predicted"/>
<dbReference type="InterPro" id="IPR036322">
    <property type="entry name" value="WD40_repeat_dom_sf"/>
</dbReference>
<sequence length="515" mass="56128">MENFENGLNRHLFYSMLMRTNFSAPALGLSRYPVPHTMSISQHGKQQKQRNSSSTNGNSTTNKKNQGLSTAAVYPIIQPKVQKTSVLPEVASNNVANDLASRISSIRGQCVRPNPVVEHTIVTSVAEFVSEVIPQGNAQSIAQSELIYWVKIQKCSCGEFRSRMSTFVMVVGLARGYQVWMMLENGECEEVISERKGPLKVGHMLPFTTNGNDRFRDHRPLFALVDGNPMSSTSQENKFCSVSFVSLKRGKTVHTLEFDNPIVDIESSSECLLIVFNESIVICDHESLCQRHCVVVPAPEDSLLIPCYALSDNLLAFVENKLNKAVQSCGGTLPEEELSYGGQVMSAAKTISKTVSSISESFVSSFSSIPQNNKNNSNEISNSGIVSVINVNSLPQANESANLLQHYMAHFMAHDSAAIGYLAFGNGGQLLLTSTQTSTVFHIFLLHPHPTSPKLGSVQHIYTLNRGNSAAKVLQSAFSADNRWLAISTNHGTTHLFAISPFGVQSAPGLTAASL</sequence>
<evidence type="ECO:0000313" key="3">
    <source>
        <dbReference type="Proteomes" id="UP000887574"/>
    </source>
</evidence>
<dbReference type="InterPro" id="IPR048382">
    <property type="entry name" value="BCAS3_WD40"/>
</dbReference>
<dbReference type="Proteomes" id="UP000887574">
    <property type="component" value="Unplaced"/>
</dbReference>
<dbReference type="AlphaFoldDB" id="A0A915EG05"/>
<dbReference type="SUPFAM" id="SSF50978">
    <property type="entry name" value="WD40 repeat-like"/>
    <property type="match status" value="1"/>
</dbReference>
<name>A0A915EG05_9BILA</name>
<dbReference type="PANTHER" id="PTHR13268:SF0">
    <property type="entry name" value="BCAS3 MICROTUBULE ASSOCIATED CELL MIGRATION FACTOR"/>
    <property type="match status" value="1"/>
</dbReference>
<organism evidence="3 4">
    <name type="scientific">Ditylenchus dipsaci</name>
    <dbReference type="NCBI Taxonomy" id="166011"/>
    <lineage>
        <taxon>Eukaryota</taxon>
        <taxon>Metazoa</taxon>
        <taxon>Ecdysozoa</taxon>
        <taxon>Nematoda</taxon>
        <taxon>Chromadorea</taxon>
        <taxon>Rhabditida</taxon>
        <taxon>Tylenchina</taxon>
        <taxon>Tylenchomorpha</taxon>
        <taxon>Sphaerularioidea</taxon>
        <taxon>Anguinidae</taxon>
        <taxon>Anguininae</taxon>
        <taxon>Ditylenchus</taxon>
    </lineage>
</organism>
<dbReference type="GO" id="GO:0006914">
    <property type="term" value="P:autophagy"/>
    <property type="evidence" value="ECO:0007669"/>
    <property type="project" value="InterPro"/>
</dbReference>
<dbReference type="InterPro" id="IPR015943">
    <property type="entry name" value="WD40/YVTN_repeat-like_dom_sf"/>
</dbReference>
<dbReference type="PANTHER" id="PTHR13268">
    <property type="entry name" value="BREAST CARCINOMA AMPLIFIED SEQUENCE 3"/>
    <property type="match status" value="1"/>
</dbReference>
<feature type="region of interest" description="Disordered" evidence="1">
    <location>
        <begin position="35"/>
        <end position="65"/>
    </location>
</feature>
<keyword evidence="3" id="KW-1185">Reference proteome</keyword>
<dbReference type="GO" id="GO:0042594">
    <property type="term" value="P:response to starvation"/>
    <property type="evidence" value="ECO:0007669"/>
    <property type="project" value="TreeGrafter"/>
</dbReference>
<dbReference type="Pfam" id="PF21034">
    <property type="entry name" value="BCAS3_WD40"/>
    <property type="match status" value="1"/>
</dbReference>
<feature type="domain" description="BCAS3 WD40" evidence="2">
    <location>
        <begin position="167"/>
        <end position="506"/>
    </location>
</feature>
<evidence type="ECO:0000259" key="2">
    <source>
        <dbReference type="Pfam" id="PF21034"/>
    </source>
</evidence>
<reference evidence="4" key="1">
    <citation type="submission" date="2022-11" db="UniProtKB">
        <authorList>
            <consortium name="WormBaseParasite"/>
        </authorList>
    </citation>
    <scope>IDENTIFICATION</scope>
</reference>
<dbReference type="GO" id="GO:0005737">
    <property type="term" value="C:cytoplasm"/>
    <property type="evidence" value="ECO:0007669"/>
    <property type="project" value="TreeGrafter"/>
</dbReference>